<sequence>MNILPTKVLNGVSLCEQLFGHKPDYQRLRVFKCLCYPHLRPFNRHKLQYRSKQFKRDVTTLPIFMVPTVEVSAQPGAGSTSVSNTNTMDHSDHSLDDALDFSSESPAGSLRQVCEH</sequence>
<evidence type="ECO:0000313" key="2">
    <source>
        <dbReference type="EMBL" id="TYI33187.1"/>
    </source>
</evidence>
<accession>A0A5D2QX25</accession>
<evidence type="ECO:0000256" key="1">
    <source>
        <dbReference type="SAM" id="MobiDB-lite"/>
    </source>
</evidence>
<feature type="compositionally biased region" description="Polar residues" evidence="1">
    <location>
        <begin position="77"/>
        <end position="88"/>
    </location>
</feature>
<proteinExistence type="predicted"/>
<reference evidence="2 3" key="1">
    <citation type="submission" date="2019-07" db="EMBL/GenBank/DDBJ databases">
        <title>WGS assembly of Gossypium tomentosum.</title>
        <authorList>
            <person name="Chen Z.J."/>
            <person name="Sreedasyam A."/>
            <person name="Ando A."/>
            <person name="Song Q."/>
            <person name="De L."/>
            <person name="Hulse-Kemp A."/>
            <person name="Ding M."/>
            <person name="Ye W."/>
            <person name="Kirkbride R."/>
            <person name="Jenkins J."/>
            <person name="Plott C."/>
            <person name="Lovell J."/>
            <person name="Lin Y.-M."/>
            <person name="Vaughn R."/>
            <person name="Liu B."/>
            <person name="Li W."/>
            <person name="Simpson S."/>
            <person name="Scheffler B."/>
            <person name="Saski C."/>
            <person name="Grover C."/>
            <person name="Hu G."/>
            <person name="Conover J."/>
            <person name="Carlson J."/>
            <person name="Shu S."/>
            <person name="Boston L."/>
            <person name="Williams M."/>
            <person name="Peterson D."/>
            <person name="Mcgee K."/>
            <person name="Jones D."/>
            <person name="Wendel J."/>
            <person name="Stelly D."/>
            <person name="Grimwood J."/>
            <person name="Schmutz J."/>
        </authorList>
    </citation>
    <scope>NUCLEOTIDE SEQUENCE [LARGE SCALE GENOMIC DNA]</scope>
    <source>
        <strain evidence="2">7179.01</strain>
    </source>
</reference>
<protein>
    <submittedName>
        <fullName evidence="2">Uncharacterized protein</fullName>
    </submittedName>
</protein>
<dbReference type="AlphaFoldDB" id="A0A5D2QX25"/>
<name>A0A5D2QX25_GOSTO</name>
<keyword evidence="3" id="KW-1185">Reference proteome</keyword>
<gene>
    <name evidence="2" type="ORF">ES332_A04G115000v1</name>
</gene>
<dbReference type="Proteomes" id="UP000322667">
    <property type="component" value="Chromosome A04"/>
</dbReference>
<feature type="region of interest" description="Disordered" evidence="1">
    <location>
        <begin position="73"/>
        <end position="116"/>
    </location>
</feature>
<dbReference type="EMBL" id="CM017613">
    <property type="protein sequence ID" value="TYI33187.1"/>
    <property type="molecule type" value="Genomic_DNA"/>
</dbReference>
<evidence type="ECO:0000313" key="3">
    <source>
        <dbReference type="Proteomes" id="UP000322667"/>
    </source>
</evidence>
<organism evidence="2 3">
    <name type="scientific">Gossypium tomentosum</name>
    <name type="common">Hawaiian cotton</name>
    <name type="synonym">Gossypium sandvicense</name>
    <dbReference type="NCBI Taxonomy" id="34277"/>
    <lineage>
        <taxon>Eukaryota</taxon>
        <taxon>Viridiplantae</taxon>
        <taxon>Streptophyta</taxon>
        <taxon>Embryophyta</taxon>
        <taxon>Tracheophyta</taxon>
        <taxon>Spermatophyta</taxon>
        <taxon>Magnoliopsida</taxon>
        <taxon>eudicotyledons</taxon>
        <taxon>Gunneridae</taxon>
        <taxon>Pentapetalae</taxon>
        <taxon>rosids</taxon>
        <taxon>malvids</taxon>
        <taxon>Malvales</taxon>
        <taxon>Malvaceae</taxon>
        <taxon>Malvoideae</taxon>
        <taxon>Gossypium</taxon>
    </lineage>
</organism>